<evidence type="ECO:0000256" key="4">
    <source>
        <dbReference type="SAM" id="Phobius"/>
    </source>
</evidence>
<dbReference type="Gene3D" id="1.20.5.1930">
    <property type="match status" value="1"/>
</dbReference>
<keyword evidence="1" id="KW-0808">Transferase</keyword>
<keyword evidence="4" id="KW-0472">Membrane</keyword>
<dbReference type="PANTHER" id="PTHR24421">
    <property type="entry name" value="NITRATE/NITRITE SENSOR PROTEIN NARX-RELATED"/>
    <property type="match status" value="1"/>
</dbReference>
<evidence type="ECO:0000256" key="3">
    <source>
        <dbReference type="ARBA" id="ARBA00023012"/>
    </source>
</evidence>
<dbReference type="CDD" id="cd16917">
    <property type="entry name" value="HATPase_UhpB-NarQ-NarX-like"/>
    <property type="match status" value="1"/>
</dbReference>
<keyword evidence="3" id="KW-0902">Two-component regulatory system</keyword>
<reference evidence="7" key="1">
    <citation type="journal article" date="2019" name="Int. J. Syst. Evol. Microbiol.">
        <title>The Global Catalogue of Microorganisms (GCM) 10K type strain sequencing project: providing services to taxonomists for standard genome sequencing and annotation.</title>
        <authorList>
            <consortium name="The Broad Institute Genomics Platform"/>
            <consortium name="The Broad Institute Genome Sequencing Center for Infectious Disease"/>
            <person name="Wu L."/>
            <person name="Ma J."/>
        </authorList>
    </citation>
    <scope>NUCLEOTIDE SEQUENCE [LARGE SCALE GENOMIC DNA]</scope>
    <source>
        <strain evidence="7">JCM 13584</strain>
    </source>
</reference>
<dbReference type="InterPro" id="IPR017205">
    <property type="entry name" value="Sig_transdc_His_kinase_ChrS"/>
</dbReference>
<dbReference type="Gene3D" id="3.30.565.10">
    <property type="entry name" value="Histidine kinase-like ATPase, C-terminal domain"/>
    <property type="match status" value="1"/>
</dbReference>
<comment type="caution">
    <text evidence="6">The sequence shown here is derived from an EMBL/GenBank/DDBJ whole genome shotgun (WGS) entry which is preliminary data.</text>
</comment>
<dbReference type="GO" id="GO:0016301">
    <property type="term" value="F:kinase activity"/>
    <property type="evidence" value="ECO:0007669"/>
    <property type="project" value="UniProtKB-KW"/>
</dbReference>
<evidence type="ECO:0000256" key="1">
    <source>
        <dbReference type="ARBA" id="ARBA00022679"/>
    </source>
</evidence>
<name>A0ABP5CJN5_9MICO</name>
<dbReference type="RefSeq" id="WP_157415896.1">
    <property type="nucleotide sequence ID" value="NZ_BAAAMK010000009.1"/>
</dbReference>
<feature type="domain" description="Histidine kinase" evidence="5">
    <location>
        <begin position="312"/>
        <end position="405"/>
    </location>
</feature>
<feature type="transmembrane region" description="Helical" evidence="4">
    <location>
        <begin position="96"/>
        <end position="117"/>
    </location>
</feature>
<dbReference type="InterPro" id="IPR036890">
    <property type="entry name" value="HATPase_C_sf"/>
</dbReference>
<dbReference type="Pfam" id="PF02518">
    <property type="entry name" value="HATPase_c"/>
    <property type="match status" value="1"/>
</dbReference>
<dbReference type="PIRSF" id="PIRSF037434">
    <property type="entry name" value="STHK_ChrS"/>
    <property type="match status" value="1"/>
</dbReference>
<dbReference type="EMBL" id="BAAAMK010000009">
    <property type="protein sequence ID" value="GAA1964120.1"/>
    <property type="molecule type" value="Genomic_DNA"/>
</dbReference>
<dbReference type="SUPFAM" id="SSF55874">
    <property type="entry name" value="ATPase domain of HSP90 chaperone/DNA topoisomerase II/histidine kinase"/>
    <property type="match status" value="1"/>
</dbReference>
<organism evidence="6 7">
    <name type="scientific">Agromyces allii</name>
    <dbReference type="NCBI Taxonomy" id="393607"/>
    <lineage>
        <taxon>Bacteria</taxon>
        <taxon>Bacillati</taxon>
        <taxon>Actinomycetota</taxon>
        <taxon>Actinomycetes</taxon>
        <taxon>Micrococcales</taxon>
        <taxon>Microbacteriaceae</taxon>
        <taxon>Agromyces</taxon>
    </lineage>
</organism>
<sequence>MAHTALTPVFVGLRTGLHVLFAALTVLVIVRAILAPTESSGLVIAISAVLLLTYGLGGVVARPRDRAHEGTSEGAPTGTGRRITPLIWLAALTLEWVVLVWLIPEAAYLVFPMFFLYLHLLGRWWGSASILGATVIAICALGLHGGWTIGGVIGPLVGAGVALLIGLGYQALGREAAQREALMDELLATRHQLATTEHESGVLAERARLAREIHDTVAQGLSSIQILLHAAERADGERPGIEHIRLARETAAANLADARRFIRELTPPDLDDHGFGGSLRRLAETQWATDGLEVRVRVSDEVTLPMQLQTALLRIAQGAIANVIQHAHASVATITLTVENDELRFTVVDDGDGFDPRQSTNTDGRSDSFGLRATRERVQQLGGVLVIDSAPGLGTTLAVTIALEGVA</sequence>
<dbReference type="InterPro" id="IPR050482">
    <property type="entry name" value="Sensor_HK_TwoCompSys"/>
</dbReference>
<feature type="transmembrane region" description="Helical" evidence="4">
    <location>
        <begin position="15"/>
        <end position="34"/>
    </location>
</feature>
<proteinExistence type="predicted"/>
<gene>
    <name evidence="6" type="ORF">GCM10009717_33650</name>
</gene>
<dbReference type="PROSITE" id="PS50109">
    <property type="entry name" value="HIS_KIN"/>
    <property type="match status" value="1"/>
</dbReference>
<dbReference type="Pfam" id="PF07730">
    <property type="entry name" value="HisKA_3"/>
    <property type="match status" value="1"/>
</dbReference>
<dbReference type="InterPro" id="IPR005467">
    <property type="entry name" value="His_kinase_dom"/>
</dbReference>
<dbReference type="InterPro" id="IPR011712">
    <property type="entry name" value="Sig_transdc_His_kin_sub3_dim/P"/>
</dbReference>
<keyword evidence="2 6" id="KW-0418">Kinase</keyword>
<accession>A0ABP5CJN5</accession>
<dbReference type="PANTHER" id="PTHR24421:SF62">
    <property type="entry name" value="SENSORY TRANSDUCTION HISTIDINE KINASE"/>
    <property type="match status" value="1"/>
</dbReference>
<evidence type="ECO:0000259" key="5">
    <source>
        <dbReference type="PROSITE" id="PS50109"/>
    </source>
</evidence>
<keyword evidence="7" id="KW-1185">Reference proteome</keyword>
<dbReference type="Proteomes" id="UP001499954">
    <property type="component" value="Unassembled WGS sequence"/>
</dbReference>
<keyword evidence="4" id="KW-0812">Transmembrane</keyword>
<feature type="transmembrane region" description="Helical" evidence="4">
    <location>
        <begin position="41"/>
        <end position="61"/>
    </location>
</feature>
<protein>
    <submittedName>
        <fullName evidence="6">Sensor histidine kinase</fullName>
    </submittedName>
</protein>
<feature type="transmembrane region" description="Helical" evidence="4">
    <location>
        <begin position="149"/>
        <end position="169"/>
    </location>
</feature>
<evidence type="ECO:0000313" key="7">
    <source>
        <dbReference type="Proteomes" id="UP001499954"/>
    </source>
</evidence>
<dbReference type="SMART" id="SM00387">
    <property type="entry name" value="HATPase_c"/>
    <property type="match status" value="1"/>
</dbReference>
<feature type="transmembrane region" description="Helical" evidence="4">
    <location>
        <begin position="124"/>
        <end position="143"/>
    </location>
</feature>
<evidence type="ECO:0000313" key="6">
    <source>
        <dbReference type="EMBL" id="GAA1964120.1"/>
    </source>
</evidence>
<keyword evidence="4" id="KW-1133">Transmembrane helix</keyword>
<evidence type="ECO:0000256" key="2">
    <source>
        <dbReference type="ARBA" id="ARBA00022777"/>
    </source>
</evidence>
<dbReference type="InterPro" id="IPR003594">
    <property type="entry name" value="HATPase_dom"/>
</dbReference>